<proteinExistence type="predicted"/>
<organism evidence="1 2">
    <name type="scientific">Mycena albidolilacea</name>
    <dbReference type="NCBI Taxonomy" id="1033008"/>
    <lineage>
        <taxon>Eukaryota</taxon>
        <taxon>Fungi</taxon>
        <taxon>Dikarya</taxon>
        <taxon>Basidiomycota</taxon>
        <taxon>Agaricomycotina</taxon>
        <taxon>Agaricomycetes</taxon>
        <taxon>Agaricomycetidae</taxon>
        <taxon>Agaricales</taxon>
        <taxon>Marasmiineae</taxon>
        <taxon>Mycenaceae</taxon>
        <taxon>Mycena</taxon>
    </lineage>
</organism>
<accession>A0AAD6Z4M2</accession>
<evidence type="ECO:0000313" key="2">
    <source>
        <dbReference type="Proteomes" id="UP001218218"/>
    </source>
</evidence>
<name>A0AAD6Z4M2_9AGAR</name>
<reference evidence="1" key="1">
    <citation type="submission" date="2023-03" db="EMBL/GenBank/DDBJ databases">
        <title>Massive genome expansion in bonnet fungi (Mycena s.s.) driven by repeated elements and novel gene families across ecological guilds.</title>
        <authorList>
            <consortium name="Lawrence Berkeley National Laboratory"/>
            <person name="Harder C.B."/>
            <person name="Miyauchi S."/>
            <person name="Viragh M."/>
            <person name="Kuo A."/>
            <person name="Thoen E."/>
            <person name="Andreopoulos B."/>
            <person name="Lu D."/>
            <person name="Skrede I."/>
            <person name="Drula E."/>
            <person name="Henrissat B."/>
            <person name="Morin E."/>
            <person name="Kohler A."/>
            <person name="Barry K."/>
            <person name="LaButti K."/>
            <person name="Morin E."/>
            <person name="Salamov A."/>
            <person name="Lipzen A."/>
            <person name="Mereny Z."/>
            <person name="Hegedus B."/>
            <person name="Baldrian P."/>
            <person name="Stursova M."/>
            <person name="Weitz H."/>
            <person name="Taylor A."/>
            <person name="Grigoriev I.V."/>
            <person name="Nagy L.G."/>
            <person name="Martin F."/>
            <person name="Kauserud H."/>
        </authorList>
    </citation>
    <scope>NUCLEOTIDE SEQUENCE</scope>
    <source>
        <strain evidence="1">CBHHK002</strain>
    </source>
</reference>
<keyword evidence="2" id="KW-1185">Reference proteome</keyword>
<dbReference type="AlphaFoldDB" id="A0AAD6Z4M2"/>
<gene>
    <name evidence="1" type="ORF">DFH08DRAFT_975370</name>
</gene>
<protein>
    <submittedName>
        <fullName evidence="1">Uncharacterized protein</fullName>
    </submittedName>
</protein>
<dbReference type="Proteomes" id="UP001218218">
    <property type="component" value="Unassembled WGS sequence"/>
</dbReference>
<sequence>MSAAHRKDRLVGIGIWKAPLNLSKGAFEIKFMSLLDSLLALPVAHKNYLKILQKDALNQPLLDVGIPVAPSSVWWVVEGAV</sequence>
<comment type="caution">
    <text evidence="1">The sequence shown here is derived from an EMBL/GenBank/DDBJ whole genome shotgun (WGS) entry which is preliminary data.</text>
</comment>
<dbReference type="EMBL" id="JARIHO010000087">
    <property type="protein sequence ID" value="KAJ7307759.1"/>
    <property type="molecule type" value="Genomic_DNA"/>
</dbReference>
<evidence type="ECO:0000313" key="1">
    <source>
        <dbReference type="EMBL" id="KAJ7307759.1"/>
    </source>
</evidence>